<feature type="transmembrane region" description="Helical" evidence="7">
    <location>
        <begin position="114"/>
        <end position="139"/>
    </location>
</feature>
<dbReference type="EMBL" id="CAFBLK010000121">
    <property type="protein sequence ID" value="CAB4868960.1"/>
    <property type="molecule type" value="Genomic_DNA"/>
</dbReference>
<feature type="transmembrane region" description="Helical" evidence="7">
    <location>
        <begin position="335"/>
        <end position="357"/>
    </location>
</feature>
<feature type="domain" description="NADH:quinone oxidoreductase/Mrp antiporter transmembrane" evidence="8">
    <location>
        <begin position="129"/>
        <end position="422"/>
    </location>
</feature>
<dbReference type="Pfam" id="PF00361">
    <property type="entry name" value="Proton_antipo_M"/>
    <property type="match status" value="1"/>
</dbReference>
<dbReference type="NCBIfam" id="TIGR01972">
    <property type="entry name" value="NDH_I_M"/>
    <property type="match status" value="1"/>
</dbReference>
<dbReference type="PANTHER" id="PTHR43507">
    <property type="entry name" value="NADH-UBIQUINONE OXIDOREDUCTASE CHAIN 4"/>
    <property type="match status" value="1"/>
</dbReference>
<sequence length="526" mass="56591">MDFPILTALILLPFVGALFVACLPSNRPETIRIAGMMTALATLGLALWMLADFETGKAGYQFLSSHSWFSDLGVRYTLGVDGISLFMVVLNALLLPIALLASTGVSERTKAFTVWLLVLEAALMGAFLALDLVLFFVFFEVVLVPMYFLIAGWGHGRRNYAATKFFIYTMAGSAFLFIGILAVGFLHQSSTGLLTFDVRVLTQWAPAGIAPTTAAWLFAAFTIAFAVKVPLVPLHTWLPDAHTEAPTAGSVILAGVMLKLGTYGFLRFAIPIFPAAAVKYAPVLLTLAVIGIIYGAIVATMQPDLKRLVAYSSIAHLGFVVLGTFALTRQGLDGAVFTMLSHGLTTGVLFLIIGFLYERRHTRLIADFGGLWRSAPIMGGLFVITAFASIGLPGFSGFVGEFLALLGTFMGHRWYAVVAAIGVILAAIYLLWAVQRAFTGVPEGDNATISDLNVRELACILPLLALSLFLGVYPKPALDRIGPSVKAVIAHVENSTSYESPRFSKHSPVLNEERVDHGSSETEGSK</sequence>
<comment type="subcellular location">
    <subcellularLocation>
        <location evidence="1">Membrane</location>
        <topology evidence="1">Multi-pass membrane protein</topology>
    </subcellularLocation>
</comment>
<reference evidence="10" key="1">
    <citation type="submission" date="2020-05" db="EMBL/GenBank/DDBJ databases">
        <authorList>
            <person name="Chiriac C."/>
            <person name="Salcher M."/>
            <person name="Ghai R."/>
            <person name="Kavagutti S V."/>
        </authorList>
    </citation>
    <scope>NUCLEOTIDE SEQUENCE</scope>
</reference>
<evidence type="ECO:0000313" key="9">
    <source>
        <dbReference type="EMBL" id="CAB4780144.1"/>
    </source>
</evidence>
<keyword evidence="3 7" id="KW-0812">Transmembrane</keyword>
<organism evidence="10">
    <name type="scientific">freshwater metagenome</name>
    <dbReference type="NCBI Taxonomy" id="449393"/>
    <lineage>
        <taxon>unclassified sequences</taxon>
        <taxon>metagenomes</taxon>
        <taxon>ecological metagenomes</taxon>
    </lineage>
</organism>
<dbReference type="GO" id="GO:0008137">
    <property type="term" value="F:NADH dehydrogenase (ubiquinone) activity"/>
    <property type="evidence" value="ECO:0007669"/>
    <property type="project" value="InterPro"/>
</dbReference>
<evidence type="ECO:0000313" key="10">
    <source>
        <dbReference type="EMBL" id="CAB4868960.1"/>
    </source>
</evidence>
<feature type="transmembrane region" description="Helical" evidence="7">
    <location>
        <begin position="280"/>
        <end position="302"/>
    </location>
</feature>
<dbReference type="EMBL" id="CAEZZU010000107">
    <property type="protein sequence ID" value="CAB4780144.1"/>
    <property type="molecule type" value="Genomic_DNA"/>
</dbReference>
<evidence type="ECO:0000256" key="5">
    <source>
        <dbReference type="ARBA" id="ARBA00023136"/>
    </source>
</evidence>
<dbReference type="InterPro" id="IPR001750">
    <property type="entry name" value="ND/Mrp_TM"/>
</dbReference>
<comment type="similarity">
    <text evidence="2">Belongs to the complex I subunit 4 family.</text>
</comment>
<dbReference type="GO" id="GO:0003954">
    <property type="term" value="F:NADH dehydrogenase activity"/>
    <property type="evidence" value="ECO:0007669"/>
    <property type="project" value="TreeGrafter"/>
</dbReference>
<dbReference type="GO" id="GO:0042773">
    <property type="term" value="P:ATP synthesis coupled electron transport"/>
    <property type="evidence" value="ECO:0007669"/>
    <property type="project" value="InterPro"/>
</dbReference>
<protein>
    <submittedName>
        <fullName evidence="10">Unannotated protein</fullName>
    </submittedName>
</protein>
<dbReference type="AlphaFoldDB" id="A0A6J7DH69"/>
<evidence type="ECO:0000256" key="7">
    <source>
        <dbReference type="SAM" id="Phobius"/>
    </source>
</evidence>
<feature type="transmembrane region" description="Helical" evidence="7">
    <location>
        <begin position="207"/>
        <end position="227"/>
    </location>
</feature>
<feature type="transmembrane region" description="Helical" evidence="7">
    <location>
        <begin position="247"/>
        <end position="268"/>
    </location>
</feature>
<dbReference type="GO" id="GO:0016020">
    <property type="term" value="C:membrane"/>
    <property type="evidence" value="ECO:0007669"/>
    <property type="project" value="UniProtKB-SubCell"/>
</dbReference>
<evidence type="ECO:0000256" key="3">
    <source>
        <dbReference type="ARBA" id="ARBA00022692"/>
    </source>
</evidence>
<evidence type="ECO:0000256" key="2">
    <source>
        <dbReference type="ARBA" id="ARBA00009025"/>
    </source>
</evidence>
<proteinExistence type="inferred from homology"/>
<keyword evidence="5 7" id="KW-0472">Membrane</keyword>
<evidence type="ECO:0000259" key="8">
    <source>
        <dbReference type="Pfam" id="PF00361"/>
    </source>
</evidence>
<evidence type="ECO:0000256" key="6">
    <source>
        <dbReference type="SAM" id="MobiDB-lite"/>
    </source>
</evidence>
<feature type="transmembrane region" description="Helical" evidence="7">
    <location>
        <begin position="308"/>
        <end position="328"/>
    </location>
</feature>
<gene>
    <name evidence="9" type="ORF">UFOPK2925_00803</name>
    <name evidence="10" type="ORF">UFOPK3317_00794</name>
</gene>
<feature type="transmembrane region" description="Helical" evidence="7">
    <location>
        <begin position="377"/>
        <end position="407"/>
    </location>
</feature>
<name>A0A6J7DH69_9ZZZZ</name>
<feature type="transmembrane region" description="Helical" evidence="7">
    <location>
        <begin position="31"/>
        <end position="51"/>
    </location>
</feature>
<keyword evidence="4 7" id="KW-1133">Transmembrane helix</keyword>
<feature type="transmembrane region" description="Helical" evidence="7">
    <location>
        <begin position="82"/>
        <end position="102"/>
    </location>
</feature>
<evidence type="ECO:0000256" key="4">
    <source>
        <dbReference type="ARBA" id="ARBA00022989"/>
    </source>
</evidence>
<feature type="transmembrane region" description="Helical" evidence="7">
    <location>
        <begin position="414"/>
        <end position="434"/>
    </location>
</feature>
<feature type="region of interest" description="Disordered" evidence="6">
    <location>
        <begin position="498"/>
        <end position="526"/>
    </location>
</feature>
<dbReference type="GO" id="GO:0048039">
    <property type="term" value="F:ubiquinone binding"/>
    <property type="evidence" value="ECO:0007669"/>
    <property type="project" value="TreeGrafter"/>
</dbReference>
<feature type="transmembrane region" description="Helical" evidence="7">
    <location>
        <begin position="165"/>
        <end position="186"/>
    </location>
</feature>
<dbReference type="InterPro" id="IPR003918">
    <property type="entry name" value="NADH_UbQ_OxRdtase"/>
</dbReference>
<feature type="transmembrane region" description="Helical" evidence="7">
    <location>
        <begin position="6"/>
        <end position="24"/>
    </location>
</feature>
<feature type="compositionally biased region" description="Basic and acidic residues" evidence="6">
    <location>
        <begin position="511"/>
        <end position="526"/>
    </location>
</feature>
<dbReference type="PRINTS" id="PR01437">
    <property type="entry name" value="NUOXDRDTASE4"/>
</dbReference>
<evidence type="ECO:0000256" key="1">
    <source>
        <dbReference type="ARBA" id="ARBA00004141"/>
    </source>
</evidence>
<dbReference type="GO" id="GO:0015990">
    <property type="term" value="P:electron transport coupled proton transport"/>
    <property type="evidence" value="ECO:0007669"/>
    <property type="project" value="TreeGrafter"/>
</dbReference>
<accession>A0A6J7DH69</accession>
<dbReference type="PANTHER" id="PTHR43507:SF1">
    <property type="entry name" value="NADH-UBIQUINONE OXIDOREDUCTASE CHAIN 4"/>
    <property type="match status" value="1"/>
</dbReference>
<dbReference type="NCBIfam" id="NF004500">
    <property type="entry name" value="PRK05846.1-4"/>
    <property type="match status" value="1"/>
</dbReference>
<dbReference type="InterPro" id="IPR010227">
    <property type="entry name" value="NADH_Q_OxRdtase_chainM/4"/>
</dbReference>